<keyword evidence="1" id="KW-0489">Methyltransferase</keyword>
<protein>
    <submittedName>
        <fullName evidence="5">Uncharacterized protein</fullName>
    </submittedName>
</protein>
<keyword evidence="3" id="KW-0479">Metal-binding</keyword>
<dbReference type="InterPro" id="IPR029063">
    <property type="entry name" value="SAM-dependent_MTases_sf"/>
</dbReference>
<dbReference type="EMBL" id="CM004387">
    <property type="protein sequence ID" value="OAY60784.1"/>
    <property type="molecule type" value="Genomic_DNA"/>
</dbReference>
<dbReference type="Pfam" id="PF03492">
    <property type="entry name" value="Methyltransf_7"/>
    <property type="match status" value="1"/>
</dbReference>
<dbReference type="OrthoDB" id="1523883at2759"/>
<proteinExistence type="predicted"/>
<dbReference type="InterPro" id="IPR042086">
    <property type="entry name" value="MeTrfase_capping"/>
</dbReference>
<dbReference type="Gene3D" id="1.10.1200.270">
    <property type="entry name" value="Methyltransferase, alpha-helical capping domain"/>
    <property type="match status" value="1"/>
</dbReference>
<dbReference type="SUPFAM" id="SSF53335">
    <property type="entry name" value="S-adenosyl-L-methionine-dependent methyltransferases"/>
    <property type="match status" value="1"/>
</dbReference>
<evidence type="ECO:0000256" key="4">
    <source>
        <dbReference type="ARBA" id="ARBA00022842"/>
    </source>
</evidence>
<dbReference type="AlphaFoldDB" id="A0A2C9WKN5"/>
<reference evidence="6" key="1">
    <citation type="journal article" date="2016" name="Nat. Biotechnol.">
        <title>Sequencing wild and cultivated cassava and related species reveals extensive interspecific hybridization and genetic diversity.</title>
        <authorList>
            <person name="Bredeson J.V."/>
            <person name="Lyons J.B."/>
            <person name="Prochnik S.E."/>
            <person name="Wu G.A."/>
            <person name="Ha C.M."/>
            <person name="Edsinger-Gonzales E."/>
            <person name="Grimwood J."/>
            <person name="Schmutz J."/>
            <person name="Rabbi I.Y."/>
            <person name="Egesi C."/>
            <person name="Nauluvula P."/>
            <person name="Lebot V."/>
            <person name="Ndunguru J."/>
            <person name="Mkamilo G."/>
            <person name="Bart R.S."/>
            <person name="Setter T.L."/>
            <person name="Gleadow R.M."/>
            <person name="Kulakow P."/>
            <person name="Ferguson M.E."/>
            <person name="Rounsley S."/>
            <person name="Rokhsar D.S."/>
        </authorList>
    </citation>
    <scope>NUCLEOTIDE SEQUENCE [LARGE SCALE GENOMIC DNA]</scope>
    <source>
        <strain evidence="6">cv. AM560-2</strain>
    </source>
</reference>
<sequence>MELGEKHMKHMQVLQMNGGLGETSYAQNSFLQRKVISMTRPITEEVITNLYCGTFPKTLVIADLGCSSGSNTLFAMFELIKVVDKLCVKLGRQSPEYQIMLNDLPGNDFNTIFRSLTRFQEQMKKQLEAGNGPFYFNGVPGSFYGRLFPSNSLHFVHSSYSLHWLSQIPEGLEGNKGKFYIASSSPPSVSKAYYRQFQRDFSIFLNCRADELVAGGRMVLTFLGRRSPDPSSKECCYYIWELLAMVLNDMVLEGIIEEEKLDSFNVPTYTPSPFEVRSEIERVGPFSIDRLEVFEINWDGYHNECNLSDAFKDSGYNVATSIRAVAEPLLIGHFGFSEAIIEDIFCRFKEIVADHMAKEKSEYVNVTVALTKTG</sequence>
<evidence type="ECO:0000256" key="2">
    <source>
        <dbReference type="ARBA" id="ARBA00022679"/>
    </source>
</evidence>
<keyword evidence="4" id="KW-0460">Magnesium</keyword>
<dbReference type="GO" id="GO:0046872">
    <property type="term" value="F:metal ion binding"/>
    <property type="evidence" value="ECO:0007669"/>
    <property type="project" value="UniProtKB-KW"/>
</dbReference>
<dbReference type="PANTHER" id="PTHR31009">
    <property type="entry name" value="S-ADENOSYL-L-METHIONINE:CARBOXYL METHYLTRANSFERASE FAMILY PROTEIN"/>
    <property type="match status" value="1"/>
</dbReference>
<dbReference type="Proteomes" id="UP000091857">
    <property type="component" value="Chromosome 1"/>
</dbReference>
<evidence type="ECO:0000313" key="5">
    <source>
        <dbReference type="EMBL" id="OAY60784.1"/>
    </source>
</evidence>
<evidence type="ECO:0000256" key="1">
    <source>
        <dbReference type="ARBA" id="ARBA00022603"/>
    </source>
</evidence>
<organism evidence="5 6">
    <name type="scientific">Manihot esculenta</name>
    <name type="common">Cassava</name>
    <name type="synonym">Jatropha manihot</name>
    <dbReference type="NCBI Taxonomy" id="3983"/>
    <lineage>
        <taxon>Eukaryota</taxon>
        <taxon>Viridiplantae</taxon>
        <taxon>Streptophyta</taxon>
        <taxon>Embryophyta</taxon>
        <taxon>Tracheophyta</taxon>
        <taxon>Spermatophyta</taxon>
        <taxon>Magnoliopsida</taxon>
        <taxon>eudicotyledons</taxon>
        <taxon>Gunneridae</taxon>
        <taxon>Pentapetalae</taxon>
        <taxon>rosids</taxon>
        <taxon>fabids</taxon>
        <taxon>Malpighiales</taxon>
        <taxon>Euphorbiaceae</taxon>
        <taxon>Crotonoideae</taxon>
        <taxon>Manihoteae</taxon>
        <taxon>Manihot</taxon>
    </lineage>
</organism>
<evidence type="ECO:0000256" key="3">
    <source>
        <dbReference type="ARBA" id="ARBA00022723"/>
    </source>
</evidence>
<dbReference type="Gramene" id="Manes.01G138600.1.v8.1">
    <property type="protein sequence ID" value="Manes.01G138600.1.v8.1.CDS"/>
    <property type="gene ID" value="Manes.01G138600.v8.1"/>
</dbReference>
<accession>A0A2C9WKN5</accession>
<dbReference type="InterPro" id="IPR005299">
    <property type="entry name" value="MeTrfase_7"/>
</dbReference>
<gene>
    <name evidence="5" type="ORF">MANES_01G138600v8</name>
</gene>
<dbReference type="Gene3D" id="3.40.50.150">
    <property type="entry name" value="Vaccinia Virus protein VP39"/>
    <property type="match status" value="1"/>
</dbReference>
<comment type="caution">
    <text evidence="5">The sequence shown here is derived from an EMBL/GenBank/DDBJ whole genome shotgun (WGS) entry which is preliminary data.</text>
</comment>
<dbReference type="GO" id="GO:0008757">
    <property type="term" value="F:S-adenosylmethionine-dependent methyltransferase activity"/>
    <property type="evidence" value="ECO:0000318"/>
    <property type="project" value="GO_Central"/>
</dbReference>
<keyword evidence="6" id="KW-1185">Reference proteome</keyword>
<evidence type="ECO:0000313" key="6">
    <source>
        <dbReference type="Proteomes" id="UP000091857"/>
    </source>
</evidence>
<keyword evidence="2" id="KW-0808">Transferase</keyword>
<dbReference type="GO" id="GO:0032259">
    <property type="term" value="P:methylation"/>
    <property type="evidence" value="ECO:0000318"/>
    <property type="project" value="GO_Central"/>
</dbReference>
<name>A0A2C9WKN5_MANES</name>